<comment type="caution">
    <text evidence="1">The sequence shown here is derived from an EMBL/GenBank/DDBJ whole genome shotgun (WGS) entry which is preliminary data.</text>
</comment>
<accession>A0A0F9T3S7</accession>
<organism evidence="1">
    <name type="scientific">marine sediment metagenome</name>
    <dbReference type="NCBI Taxonomy" id="412755"/>
    <lineage>
        <taxon>unclassified sequences</taxon>
        <taxon>metagenomes</taxon>
        <taxon>ecological metagenomes</taxon>
    </lineage>
</organism>
<name>A0A0F9T3S7_9ZZZZ</name>
<proteinExistence type="predicted"/>
<protein>
    <submittedName>
        <fullName evidence="1">Uncharacterized protein</fullName>
    </submittedName>
</protein>
<gene>
    <name evidence="1" type="ORF">LCGC14_0397530</name>
</gene>
<evidence type="ECO:0000313" key="1">
    <source>
        <dbReference type="EMBL" id="KKN73804.1"/>
    </source>
</evidence>
<dbReference type="EMBL" id="LAZR01000337">
    <property type="protein sequence ID" value="KKN73804.1"/>
    <property type="molecule type" value="Genomic_DNA"/>
</dbReference>
<dbReference type="AlphaFoldDB" id="A0A0F9T3S7"/>
<reference evidence="1" key="1">
    <citation type="journal article" date="2015" name="Nature">
        <title>Complex archaea that bridge the gap between prokaryotes and eukaryotes.</title>
        <authorList>
            <person name="Spang A."/>
            <person name="Saw J.H."/>
            <person name="Jorgensen S.L."/>
            <person name="Zaremba-Niedzwiedzka K."/>
            <person name="Martijn J."/>
            <person name="Lind A.E."/>
            <person name="van Eijk R."/>
            <person name="Schleper C."/>
            <person name="Guy L."/>
            <person name="Ettema T.J."/>
        </authorList>
    </citation>
    <scope>NUCLEOTIDE SEQUENCE</scope>
</reference>
<sequence length="58" mass="6727">MSLGNMFEVGRRDGRLVASYLLGNEPEDDPRSYIDETDRLATHIWAKNIAKVLRERHL</sequence>